<organism evidence="3 4">
    <name type="scientific">Segetibacter aerophilus</name>
    <dbReference type="NCBI Taxonomy" id="670293"/>
    <lineage>
        <taxon>Bacteria</taxon>
        <taxon>Pseudomonadati</taxon>
        <taxon>Bacteroidota</taxon>
        <taxon>Chitinophagia</taxon>
        <taxon>Chitinophagales</taxon>
        <taxon>Chitinophagaceae</taxon>
        <taxon>Segetibacter</taxon>
    </lineage>
</organism>
<dbReference type="Proteomes" id="UP000321513">
    <property type="component" value="Unassembled WGS sequence"/>
</dbReference>
<dbReference type="EMBL" id="BJYT01000005">
    <property type="protein sequence ID" value="GEO09192.1"/>
    <property type="molecule type" value="Genomic_DNA"/>
</dbReference>
<proteinExistence type="predicted"/>
<reference evidence="3 4" key="1">
    <citation type="submission" date="2019-07" db="EMBL/GenBank/DDBJ databases">
        <title>Whole genome shotgun sequence of Segetibacter aerophilus NBRC 106135.</title>
        <authorList>
            <person name="Hosoyama A."/>
            <person name="Uohara A."/>
            <person name="Ohji S."/>
            <person name="Ichikawa N."/>
        </authorList>
    </citation>
    <scope>NUCLEOTIDE SEQUENCE [LARGE SCALE GENOMIC DNA]</scope>
    <source>
        <strain evidence="3 4">NBRC 106135</strain>
    </source>
</reference>
<sequence>MKLIQKGALALLVAACFTIYSCGGPNDDKGGMDEKNSSGEGAIDSTRLTNFDSTSMMTPGDDSNKLK</sequence>
<evidence type="ECO:0000313" key="4">
    <source>
        <dbReference type="Proteomes" id="UP000321513"/>
    </source>
</evidence>
<feature type="chain" id="PRO_5021930875" evidence="2">
    <location>
        <begin position="24"/>
        <end position="67"/>
    </location>
</feature>
<feature type="region of interest" description="Disordered" evidence="1">
    <location>
        <begin position="25"/>
        <end position="67"/>
    </location>
</feature>
<feature type="signal peptide" evidence="2">
    <location>
        <begin position="1"/>
        <end position="23"/>
    </location>
</feature>
<dbReference type="PROSITE" id="PS51257">
    <property type="entry name" value="PROKAR_LIPOPROTEIN"/>
    <property type="match status" value="1"/>
</dbReference>
<keyword evidence="2" id="KW-0732">Signal</keyword>
<feature type="compositionally biased region" description="Polar residues" evidence="1">
    <location>
        <begin position="46"/>
        <end position="57"/>
    </location>
</feature>
<protein>
    <submittedName>
        <fullName evidence="3">Uncharacterized protein</fullName>
    </submittedName>
</protein>
<gene>
    <name evidence="3" type="ORF">SAE01_16880</name>
</gene>
<name>A0A512BB47_9BACT</name>
<keyword evidence="4" id="KW-1185">Reference proteome</keyword>
<dbReference type="OrthoDB" id="9976949at2"/>
<evidence type="ECO:0000256" key="2">
    <source>
        <dbReference type="SAM" id="SignalP"/>
    </source>
</evidence>
<dbReference type="AlphaFoldDB" id="A0A512BB47"/>
<accession>A0A512BB47</accession>
<evidence type="ECO:0000256" key="1">
    <source>
        <dbReference type="SAM" id="MobiDB-lite"/>
    </source>
</evidence>
<evidence type="ECO:0000313" key="3">
    <source>
        <dbReference type="EMBL" id="GEO09192.1"/>
    </source>
</evidence>
<feature type="compositionally biased region" description="Basic and acidic residues" evidence="1">
    <location>
        <begin position="26"/>
        <end position="37"/>
    </location>
</feature>
<dbReference type="RefSeq" id="WP_147203317.1">
    <property type="nucleotide sequence ID" value="NZ_BJYT01000005.1"/>
</dbReference>
<comment type="caution">
    <text evidence="3">The sequence shown here is derived from an EMBL/GenBank/DDBJ whole genome shotgun (WGS) entry which is preliminary data.</text>
</comment>